<dbReference type="PRINTS" id="PR00300">
    <property type="entry name" value="CLPPROTEASEA"/>
</dbReference>
<feature type="domain" description="AAA+ ATPase" evidence="4">
    <location>
        <begin position="409"/>
        <end position="581"/>
    </location>
</feature>
<feature type="coiled-coil region" evidence="3">
    <location>
        <begin position="233"/>
        <end position="267"/>
    </location>
</feature>
<protein>
    <submittedName>
        <fullName evidence="6">Uncharacterized protein</fullName>
    </submittedName>
</protein>
<dbReference type="GO" id="GO:0005524">
    <property type="term" value="F:ATP binding"/>
    <property type="evidence" value="ECO:0007669"/>
    <property type="project" value="UniProtKB-KW"/>
</dbReference>
<evidence type="ECO:0000256" key="2">
    <source>
        <dbReference type="ARBA" id="ARBA00022840"/>
    </source>
</evidence>
<dbReference type="GO" id="GO:0016887">
    <property type="term" value="F:ATP hydrolysis activity"/>
    <property type="evidence" value="ECO:0007669"/>
    <property type="project" value="InterPro"/>
</dbReference>
<evidence type="ECO:0000256" key="1">
    <source>
        <dbReference type="ARBA" id="ARBA00022741"/>
    </source>
</evidence>
<dbReference type="InterPro" id="IPR027417">
    <property type="entry name" value="P-loop_NTPase"/>
</dbReference>
<dbReference type="InterPro" id="IPR058680">
    <property type="entry name" value="NBD_SMAX1-like"/>
</dbReference>
<dbReference type="InterPro" id="IPR001270">
    <property type="entry name" value="ClpA/B"/>
</dbReference>
<dbReference type="InterPro" id="IPR003593">
    <property type="entry name" value="AAA+_ATPase"/>
</dbReference>
<evidence type="ECO:0000313" key="6">
    <source>
        <dbReference type="EMBL" id="KAJ1688065.1"/>
    </source>
</evidence>
<dbReference type="GO" id="GO:0034605">
    <property type="term" value="P:cellular response to heat"/>
    <property type="evidence" value="ECO:0007669"/>
    <property type="project" value="TreeGrafter"/>
</dbReference>
<dbReference type="Pfam" id="PF17871">
    <property type="entry name" value="AAA_lid_9"/>
    <property type="match status" value="1"/>
</dbReference>
<dbReference type="InterPro" id="IPR050130">
    <property type="entry name" value="ClpA_ClpB"/>
</dbReference>
<evidence type="ECO:0000259" key="4">
    <source>
        <dbReference type="SMART" id="SM00382"/>
    </source>
</evidence>
<dbReference type="InterPro" id="IPR003959">
    <property type="entry name" value="ATPase_AAA_core"/>
</dbReference>
<keyword evidence="1" id="KW-0547">Nucleotide-binding</keyword>
<dbReference type="Proteomes" id="UP001151287">
    <property type="component" value="Unassembled WGS sequence"/>
</dbReference>
<dbReference type="CDD" id="cd00009">
    <property type="entry name" value="AAA"/>
    <property type="match status" value="1"/>
</dbReference>
<dbReference type="Pfam" id="PF10431">
    <property type="entry name" value="ClpB_D2-small"/>
    <property type="match status" value="1"/>
</dbReference>
<keyword evidence="3" id="KW-0175">Coiled coil</keyword>
<dbReference type="InterPro" id="IPR041546">
    <property type="entry name" value="ClpA/ClpB_AAA_lid"/>
</dbReference>
<evidence type="ECO:0000259" key="5">
    <source>
        <dbReference type="SMART" id="SM01086"/>
    </source>
</evidence>
<dbReference type="Pfam" id="PF07724">
    <property type="entry name" value="AAA_2"/>
    <property type="match status" value="1"/>
</dbReference>
<evidence type="ECO:0000256" key="3">
    <source>
        <dbReference type="SAM" id="Coils"/>
    </source>
</evidence>
<dbReference type="SMART" id="SM01086">
    <property type="entry name" value="ClpB_D2-small"/>
    <property type="match status" value="1"/>
</dbReference>
<dbReference type="EMBL" id="JAMQYH010000005">
    <property type="protein sequence ID" value="KAJ1688065.1"/>
    <property type="molecule type" value="Genomic_DNA"/>
</dbReference>
<dbReference type="InterPro" id="IPR019489">
    <property type="entry name" value="Clp_ATPase_C"/>
</dbReference>
<dbReference type="AlphaFoldDB" id="A0A9Q0HJQ5"/>
<keyword evidence="7" id="KW-1185">Reference proteome</keyword>
<dbReference type="OrthoDB" id="47330at2759"/>
<dbReference type="GO" id="GO:0005737">
    <property type="term" value="C:cytoplasm"/>
    <property type="evidence" value="ECO:0007669"/>
    <property type="project" value="TreeGrafter"/>
</dbReference>
<reference evidence="6" key="1">
    <citation type="journal article" date="2022" name="Cell">
        <title>Repeat-based holocentromeres influence genome architecture and karyotype evolution.</title>
        <authorList>
            <person name="Hofstatter P.G."/>
            <person name="Thangavel G."/>
            <person name="Lux T."/>
            <person name="Neumann P."/>
            <person name="Vondrak T."/>
            <person name="Novak P."/>
            <person name="Zhang M."/>
            <person name="Costa L."/>
            <person name="Castellani M."/>
            <person name="Scott A."/>
            <person name="Toegelov H."/>
            <person name="Fuchs J."/>
            <person name="Mata-Sucre Y."/>
            <person name="Dias Y."/>
            <person name="Vanzela A.L.L."/>
            <person name="Huettel B."/>
            <person name="Almeida C.C.S."/>
            <person name="Simkova H."/>
            <person name="Souza G."/>
            <person name="Pedrosa-Harand A."/>
            <person name="Macas J."/>
            <person name="Mayer K.F.X."/>
            <person name="Houben A."/>
            <person name="Marques A."/>
        </authorList>
    </citation>
    <scope>NUCLEOTIDE SEQUENCE</scope>
    <source>
        <strain evidence="6">RhyBre1mFocal</strain>
    </source>
</reference>
<sequence>MGCFFSKPSHNVESTSRDTNCQALNETYGRDLLEVSRKLDPVIGWDREIAEVIEIFYRRTKNNPVLIGEDGVGRRSIVEGLAQKIVSGAVPHNLSNVYFVELDFDALMVGAKYPGELDEKLNAVLKEVEQAERNVILFVDEMDSLLGASRIMGTIDAEKINMSILTTGQLRCICTATLEEYNKHVEKNPDFERLFQQVFVGKPSHNKATTEIPSRFTDRQLPHKSIDIAQLGCSKVRVEIDSLTEDIDKLQRKRYQLVVKLQALDEENDKASKARVVEVKKELDELADKIQPLKLFNRKEKIRVDELSKQKLDNARVAEIKSSSFKEIDTAISKLESYNSNNVMLSEAEGSQHIAKVVAMTRPDQNETEGVIGLAQRLLERVVGQDKAVNTVAEAVLRFRPGLGILHRPIGSFLFLGPTGVGKTELAKALAEQLFNNENLLARLDLSKYGKKHSVSLSHLIGAPSGHVRHEKGGQLKKQVRLRPHGVIIFDKVEKTQATVLKRLLRVFNGKLIDYQGRTFDFTNTIIIMTSNLGVEHLLTGMQGHISMKNAHDLVMKEVRTHFMPELLDRFDEIVILNPLSHDQLRKIARLQIKDVVRRFAEKGITLAVSNAAVDVIILKAYDLVYGARSIRIWIEKHLVTQLSKLSIQDEINENSTVYIEVAQGKDELMYRVSRTMGL</sequence>
<proteinExistence type="predicted"/>
<name>A0A9Q0HJQ5_9POAL</name>
<dbReference type="PANTHER" id="PTHR11638:SF174">
    <property type="entry name" value="AAA+ ATPASE DOMAIN-CONTAINING PROTEIN"/>
    <property type="match status" value="1"/>
</dbReference>
<dbReference type="Pfam" id="PF23569">
    <property type="entry name" value="NBD_SMAX1"/>
    <property type="match status" value="1"/>
</dbReference>
<dbReference type="Gene3D" id="1.10.8.60">
    <property type="match status" value="1"/>
</dbReference>
<feature type="domain" description="Clp ATPase C-terminal" evidence="5">
    <location>
        <begin position="580"/>
        <end position="669"/>
    </location>
</feature>
<dbReference type="SUPFAM" id="SSF52540">
    <property type="entry name" value="P-loop containing nucleoside triphosphate hydrolases"/>
    <property type="match status" value="2"/>
</dbReference>
<dbReference type="CDD" id="cd19499">
    <property type="entry name" value="RecA-like_ClpB_Hsp104-like"/>
    <property type="match status" value="1"/>
</dbReference>
<feature type="domain" description="AAA+ ATPase" evidence="4">
    <location>
        <begin position="60"/>
        <end position="204"/>
    </location>
</feature>
<dbReference type="Gene3D" id="3.40.50.300">
    <property type="entry name" value="P-loop containing nucleotide triphosphate hydrolases"/>
    <property type="match status" value="3"/>
</dbReference>
<gene>
    <name evidence="6" type="ORF">LUZ63_019455</name>
</gene>
<organism evidence="6 7">
    <name type="scientific">Rhynchospora breviuscula</name>
    <dbReference type="NCBI Taxonomy" id="2022672"/>
    <lineage>
        <taxon>Eukaryota</taxon>
        <taxon>Viridiplantae</taxon>
        <taxon>Streptophyta</taxon>
        <taxon>Embryophyta</taxon>
        <taxon>Tracheophyta</taxon>
        <taxon>Spermatophyta</taxon>
        <taxon>Magnoliopsida</taxon>
        <taxon>Liliopsida</taxon>
        <taxon>Poales</taxon>
        <taxon>Cyperaceae</taxon>
        <taxon>Cyperoideae</taxon>
        <taxon>Rhynchosporeae</taxon>
        <taxon>Rhynchospora</taxon>
    </lineage>
</organism>
<dbReference type="PANTHER" id="PTHR11638">
    <property type="entry name" value="ATP-DEPENDENT CLP PROTEASE"/>
    <property type="match status" value="1"/>
</dbReference>
<accession>A0A9Q0HJQ5</accession>
<dbReference type="SMART" id="SM00382">
    <property type="entry name" value="AAA"/>
    <property type="match status" value="2"/>
</dbReference>
<comment type="caution">
    <text evidence="6">The sequence shown here is derived from an EMBL/GenBank/DDBJ whole genome shotgun (WGS) entry which is preliminary data.</text>
</comment>
<evidence type="ECO:0000313" key="7">
    <source>
        <dbReference type="Proteomes" id="UP001151287"/>
    </source>
</evidence>
<keyword evidence="2" id="KW-0067">ATP-binding</keyword>